<keyword evidence="1" id="KW-1133">Transmembrane helix</keyword>
<organism evidence="2 3">
    <name type="scientific">Nitrosopumilus piranensis</name>
    <dbReference type="NCBI Taxonomy" id="1582439"/>
    <lineage>
        <taxon>Archaea</taxon>
        <taxon>Nitrososphaerota</taxon>
        <taxon>Nitrososphaeria</taxon>
        <taxon>Nitrosopumilales</taxon>
        <taxon>Nitrosopumilaceae</taxon>
        <taxon>Nitrosopumilus</taxon>
    </lineage>
</organism>
<dbReference type="STRING" id="1582439.NPIRD3C_0261"/>
<keyword evidence="1" id="KW-0812">Transmembrane</keyword>
<reference evidence="2 3" key="3">
    <citation type="journal article" date="2019" name="Int. J. Syst. Evol. Microbiol.">
        <title>Nitrosopumilus adriaticus sp. nov. and Nitrosopumilus piranensis sp. nov., two ammonia-oxidizing archaea from the Adriatic Sea and members of the class Nitrososphaeria.</title>
        <authorList>
            <person name="Bayer B."/>
            <person name="Vojvoda J."/>
            <person name="Reinthaler T."/>
            <person name="Reyes C."/>
            <person name="Pinto M."/>
            <person name="Herndl G.J."/>
        </authorList>
    </citation>
    <scope>NUCLEOTIDE SEQUENCE [LARGE SCALE GENOMIC DNA]</scope>
    <source>
        <strain evidence="2 3">D3C</strain>
    </source>
</reference>
<evidence type="ECO:0000313" key="2">
    <source>
        <dbReference type="EMBL" id="AJM91479.1"/>
    </source>
</evidence>
<evidence type="ECO:0000256" key="1">
    <source>
        <dbReference type="SAM" id="Phobius"/>
    </source>
</evidence>
<evidence type="ECO:0000313" key="3">
    <source>
        <dbReference type="Proteomes" id="UP000032027"/>
    </source>
</evidence>
<feature type="transmembrane region" description="Helical" evidence="1">
    <location>
        <begin position="6"/>
        <end position="29"/>
    </location>
</feature>
<dbReference type="GeneID" id="41599434"/>
<dbReference type="KEGG" id="nid:NPIRD3C_0261"/>
<keyword evidence="3" id="KW-1185">Reference proteome</keyword>
<name>A0A0C5BTH5_9ARCH</name>
<dbReference type="Proteomes" id="UP000032027">
    <property type="component" value="Chromosome"/>
</dbReference>
<keyword evidence="1" id="KW-0472">Membrane</keyword>
<dbReference type="RefSeq" id="WP_148702487.1">
    <property type="nucleotide sequence ID" value="NZ_CP010868.1"/>
</dbReference>
<accession>A0A0C5BTH5</accession>
<dbReference type="HOGENOM" id="CLU_1207575_0_0_2"/>
<protein>
    <submittedName>
        <fullName evidence="2">Uncharacterized protein</fullName>
    </submittedName>
</protein>
<gene>
    <name evidence="2" type="ORF">NPIRD3C_0261</name>
</gene>
<reference evidence="2 3" key="2">
    <citation type="journal article" date="2016" name="ISME J.">
        <title>Physiological and genomic characterization of two novel marine thaumarchaeal strains indicates niche differentiation.</title>
        <authorList>
            <person name="Bayer B."/>
            <person name="Vojvoda J."/>
            <person name="Offre P."/>
            <person name="Alves R.J."/>
            <person name="Elisabeth N.H."/>
            <person name="Garcia J.A."/>
            <person name="Volland J.M."/>
            <person name="Srivastava A."/>
            <person name="Schleper C."/>
            <person name="Herndl G.J."/>
        </authorList>
    </citation>
    <scope>NUCLEOTIDE SEQUENCE [LARGE SCALE GENOMIC DNA]</scope>
    <source>
        <strain evidence="2 3">D3C</strain>
    </source>
</reference>
<proteinExistence type="predicted"/>
<dbReference type="PATRIC" id="fig|1582439.9.peg.263"/>
<dbReference type="EMBL" id="CP010868">
    <property type="protein sequence ID" value="AJM91479.1"/>
    <property type="molecule type" value="Genomic_DNA"/>
</dbReference>
<sequence>MADENSFLIEIIISIAVSIGGGTFLGYVLSERSRAKQEKEDIKKIRNLIKTDFTRIYKDTVTCTAGCNKLDAYADVAIENLLSRKYTTTDLFLPAHIELKFAFWDTIFTSGSLIHFPEKELEELQTTVNFLKNIDSRLQTEEKIHMKEAYKLLKQYENLKNDENLKKNQNLEKKEFEKFIQSYAVGRSNTCDSLRKWFKLMKHKTIQPKFPEIEDYWSYRQKNTETKSA</sequence>
<reference evidence="3" key="1">
    <citation type="submission" date="2015-02" db="EMBL/GenBank/DDBJ databases">
        <title>Characterization of two novel Thaumarchaeota isolated from the Northern Adriatic Sea.</title>
        <authorList>
            <person name="Bayer B."/>
            <person name="Vojvoda J."/>
            <person name="Offre P."/>
            <person name="Srivastava A."/>
            <person name="Elisabeth N."/>
            <person name="Garcia J.A.L."/>
            <person name="Schleper C."/>
            <person name="Herndl G.J."/>
        </authorList>
    </citation>
    <scope>NUCLEOTIDE SEQUENCE [LARGE SCALE GENOMIC DNA]</scope>
    <source>
        <strain evidence="3">D3C</strain>
    </source>
</reference>
<dbReference type="AlphaFoldDB" id="A0A0C5BTH5"/>